<dbReference type="Proteomes" id="UP000254291">
    <property type="component" value="Unassembled WGS sequence"/>
</dbReference>
<name>A0A378SQE3_9MYCO</name>
<evidence type="ECO:0000313" key="1">
    <source>
        <dbReference type="EMBL" id="STZ43627.1"/>
    </source>
</evidence>
<dbReference type="AlphaFoldDB" id="A0A378SQE3"/>
<evidence type="ECO:0000313" key="2">
    <source>
        <dbReference type="Proteomes" id="UP000254291"/>
    </source>
</evidence>
<protein>
    <submittedName>
        <fullName evidence="1">Uncharacterized protein</fullName>
    </submittedName>
</protein>
<accession>A0A378SQE3</accession>
<dbReference type="EMBL" id="UGQM01000001">
    <property type="protein sequence ID" value="STZ43627.1"/>
    <property type="molecule type" value="Genomic_DNA"/>
</dbReference>
<reference evidence="1 2" key="1">
    <citation type="submission" date="2018-06" db="EMBL/GenBank/DDBJ databases">
        <authorList>
            <consortium name="Pathogen Informatics"/>
            <person name="Doyle S."/>
        </authorList>
    </citation>
    <scope>NUCLEOTIDE SEQUENCE [LARGE SCALE GENOMIC DNA]</scope>
    <source>
        <strain evidence="1 2">NCTC10742</strain>
    </source>
</reference>
<gene>
    <name evidence="1" type="ORF">NCTC10742_02857</name>
</gene>
<proteinExistence type="predicted"/>
<sequence>MTHVVIAIYAYRLAHGGVLSVMSAVASDDSSMTALCRLPTAGMALPVVSDCVDSAETRRGERDEQLGVVGHGVGNTVMAAVEAGVDQLPDVAGIQIRA</sequence>
<organism evidence="1 2">
    <name type="scientific">Mycolicibacterium gilvum</name>
    <dbReference type="NCBI Taxonomy" id="1804"/>
    <lineage>
        <taxon>Bacteria</taxon>
        <taxon>Bacillati</taxon>
        <taxon>Actinomycetota</taxon>
        <taxon>Actinomycetes</taxon>
        <taxon>Mycobacteriales</taxon>
        <taxon>Mycobacteriaceae</taxon>
        <taxon>Mycolicibacterium</taxon>
    </lineage>
</organism>